<dbReference type="Gene3D" id="1.25.40.10">
    <property type="entry name" value="Tetratricopeptide repeat domain"/>
    <property type="match status" value="1"/>
</dbReference>
<dbReference type="KEGG" id="pry:Prubr_26390"/>
<feature type="repeat" description="TPR" evidence="1">
    <location>
        <begin position="132"/>
        <end position="165"/>
    </location>
</feature>
<dbReference type="Pfam" id="PF13432">
    <property type="entry name" value="TPR_16"/>
    <property type="match status" value="1"/>
</dbReference>
<dbReference type="EMBL" id="AP023359">
    <property type="protein sequence ID" value="BCJ65618.1"/>
    <property type="molecule type" value="Genomic_DNA"/>
</dbReference>
<proteinExistence type="predicted"/>
<evidence type="ECO:0008006" key="4">
    <source>
        <dbReference type="Google" id="ProtNLM"/>
    </source>
</evidence>
<dbReference type="SUPFAM" id="SSF48452">
    <property type="entry name" value="TPR-like"/>
    <property type="match status" value="1"/>
</dbReference>
<protein>
    <recommendedName>
        <fullName evidence="4">Tetratricopeptide repeat protein</fullName>
    </recommendedName>
</protein>
<dbReference type="Proteomes" id="UP000680866">
    <property type="component" value="Chromosome"/>
</dbReference>
<keyword evidence="3" id="KW-1185">Reference proteome</keyword>
<evidence type="ECO:0000313" key="2">
    <source>
        <dbReference type="EMBL" id="BCJ65618.1"/>
    </source>
</evidence>
<accession>A0A810N1Q2</accession>
<gene>
    <name evidence="2" type="ORF">Prubr_26390</name>
</gene>
<name>A0A810N1Q2_9ACTN</name>
<dbReference type="AlphaFoldDB" id="A0A810N1Q2"/>
<evidence type="ECO:0000313" key="3">
    <source>
        <dbReference type="Proteomes" id="UP000680866"/>
    </source>
</evidence>
<keyword evidence="1" id="KW-0802">TPR repeat</keyword>
<dbReference type="InterPro" id="IPR019734">
    <property type="entry name" value="TPR_rpt"/>
</dbReference>
<reference evidence="2" key="1">
    <citation type="submission" date="2020-08" db="EMBL/GenBank/DDBJ databases">
        <title>Whole genome shotgun sequence of Polymorphospora rubra NBRC 101157.</title>
        <authorList>
            <person name="Komaki H."/>
            <person name="Tamura T."/>
        </authorList>
    </citation>
    <scope>NUCLEOTIDE SEQUENCE</scope>
    <source>
        <strain evidence="2">NBRC 101157</strain>
    </source>
</reference>
<dbReference type="InterPro" id="IPR011990">
    <property type="entry name" value="TPR-like_helical_dom_sf"/>
</dbReference>
<dbReference type="PROSITE" id="PS50005">
    <property type="entry name" value="TPR"/>
    <property type="match status" value="1"/>
</dbReference>
<sequence>MYTGTEGLRTLIADIMIATASLFIRIGETRAAVELTEQFKSDSTVIRMPGAALQFADNFIPSGYLSEAFDLIREMIDARSEELREVAQLVMMSLFMHRGPGELSGADYEEMVARLERRASIELEEGRADAAGRTLYSLGEKYRGSGDWEKALSFFDAALTHDPTYSNRGYFWRARGSVHYELKDYDAAANDYREAVRCRDATESAFLLSDVLLRAGRYSEALSVPVRSGATDFYALGERINRRVLATIIEVTGLSEQERNPLGAGHIAEIHGAATSEEIVAALRETDALDPRLWFLLGESENEMEDAQRSEIWLVAADLERDNPHLWAIAASMSILFASENMANDVCDSGLKWCDDEFLNLIEEVRQLFPDDASSAISTKVYERADRDHPRPTRTVRMVHEDGTYAAFEFSR</sequence>
<evidence type="ECO:0000256" key="1">
    <source>
        <dbReference type="PROSITE-ProRule" id="PRU00339"/>
    </source>
</evidence>
<dbReference type="SMART" id="SM00028">
    <property type="entry name" value="TPR"/>
    <property type="match status" value="2"/>
</dbReference>
<organism evidence="2 3">
    <name type="scientific">Polymorphospora rubra</name>
    <dbReference type="NCBI Taxonomy" id="338584"/>
    <lineage>
        <taxon>Bacteria</taxon>
        <taxon>Bacillati</taxon>
        <taxon>Actinomycetota</taxon>
        <taxon>Actinomycetes</taxon>
        <taxon>Micromonosporales</taxon>
        <taxon>Micromonosporaceae</taxon>
        <taxon>Polymorphospora</taxon>
    </lineage>
</organism>